<evidence type="ECO:0000256" key="3">
    <source>
        <dbReference type="ARBA" id="ARBA00022692"/>
    </source>
</evidence>
<feature type="domain" description="VTT" evidence="7">
    <location>
        <begin position="82"/>
        <end position="198"/>
    </location>
</feature>
<comment type="subcellular location">
    <subcellularLocation>
        <location evidence="1 6">Cell membrane</location>
        <topology evidence="1 6">Multi-pass membrane protein</topology>
    </subcellularLocation>
</comment>
<evidence type="ECO:0000313" key="8">
    <source>
        <dbReference type="EMBL" id="BBO80502.1"/>
    </source>
</evidence>
<evidence type="ECO:0000256" key="4">
    <source>
        <dbReference type="ARBA" id="ARBA00022989"/>
    </source>
</evidence>
<feature type="transmembrane region" description="Helical" evidence="6">
    <location>
        <begin position="100"/>
        <end position="122"/>
    </location>
</feature>
<sequence>MTVGEGVKRWNPKYRWWIIAILLGTGLLLLLLFRHEMASGLMTAYRWIANREEVARVVNAFGRGAPLAFMALQVLQVVLAPVPGEATGFIGGYLFGTLGGFLYSSLALALGSWINFGIGRYLGKRFVRRWVPADKLDRFDHLLKRQGIIVLLILFIFPGFPKDYLCLFLGITAVPLKAFLLIATFGRMPGTLMLSLQGEFLFQKNYLFFAVVFGVTGVAAWLSIRYRDRIYRWMEKLNGKTDSSR</sequence>
<evidence type="ECO:0000256" key="1">
    <source>
        <dbReference type="ARBA" id="ARBA00004651"/>
    </source>
</evidence>
<dbReference type="InterPro" id="IPR015414">
    <property type="entry name" value="TMEM64"/>
</dbReference>
<keyword evidence="3 6" id="KW-0812">Transmembrane</keyword>
<keyword evidence="4 6" id="KW-1133">Transmembrane helix</keyword>
<feature type="transmembrane region" description="Helical" evidence="6">
    <location>
        <begin position="167"/>
        <end position="185"/>
    </location>
</feature>
<protein>
    <recommendedName>
        <fullName evidence="6">TVP38/TMEM64 family membrane protein</fullName>
    </recommendedName>
</protein>
<evidence type="ECO:0000256" key="5">
    <source>
        <dbReference type="ARBA" id="ARBA00023136"/>
    </source>
</evidence>
<gene>
    <name evidence="8" type="ORF">DSCO28_10680</name>
</gene>
<proteinExistence type="inferred from homology"/>
<evidence type="ECO:0000256" key="2">
    <source>
        <dbReference type="ARBA" id="ARBA00022475"/>
    </source>
</evidence>
<feature type="transmembrane region" description="Helical" evidence="6">
    <location>
        <begin position="54"/>
        <end position="80"/>
    </location>
</feature>
<dbReference type="PANTHER" id="PTHR12677:SF59">
    <property type="entry name" value="GOLGI APPARATUS MEMBRANE PROTEIN TVP38-RELATED"/>
    <property type="match status" value="1"/>
</dbReference>
<evidence type="ECO:0000256" key="6">
    <source>
        <dbReference type="RuleBase" id="RU366058"/>
    </source>
</evidence>
<dbReference type="KEGG" id="dov:DSCO28_10680"/>
<keyword evidence="2 6" id="KW-1003">Cell membrane</keyword>
<evidence type="ECO:0000259" key="7">
    <source>
        <dbReference type="Pfam" id="PF09335"/>
    </source>
</evidence>
<evidence type="ECO:0000313" key="9">
    <source>
        <dbReference type="Proteomes" id="UP000425960"/>
    </source>
</evidence>
<name>A0A5K7ZEM1_9BACT</name>
<feature type="transmembrane region" description="Helical" evidence="6">
    <location>
        <begin position="14"/>
        <end position="33"/>
    </location>
</feature>
<feature type="transmembrane region" description="Helical" evidence="6">
    <location>
        <begin position="206"/>
        <end position="224"/>
    </location>
</feature>
<reference evidence="8 9" key="1">
    <citation type="submission" date="2019-11" db="EMBL/GenBank/DDBJ databases">
        <title>Comparative genomics of hydrocarbon-degrading Desulfosarcina strains.</title>
        <authorList>
            <person name="Watanabe M."/>
            <person name="Kojima H."/>
            <person name="Fukui M."/>
        </authorList>
    </citation>
    <scope>NUCLEOTIDE SEQUENCE [LARGE SCALE GENOMIC DNA]</scope>
    <source>
        <strain evidence="8 9">28bB2T</strain>
    </source>
</reference>
<dbReference type="InterPro" id="IPR032816">
    <property type="entry name" value="VTT_dom"/>
</dbReference>
<dbReference type="AlphaFoldDB" id="A0A5K7ZEM1"/>
<keyword evidence="5 6" id="KW-0472">Membrane</keyword>
<dbReference type="GO" id="GO:0005886">
    <property type="term" value="C:plasma membrane"/>
    <property type="evidence" value="ECO:0007669"/>
    <property type="project" value="UniProtKB-SubCell"/>
</dbReference>
<dbReference type="Proteomes" id="UP000425960">
    <property type="component" value="Chromosome"/>
</dbReference>
<dbReference type="PANTHER" id="PTHR12677">
    <property type="entry name" value="GOLGI APPARATUS MEMBRANE PROTEIN TVP38-RELATED"/>
    <property type="match status" value="1"/>
</dbReference>
<comment type="similarity">
    <text evidence="6">Belongs to the TVP38/TMEM64 family.</text>
</comment>
<dbReference type="Pfam" id="PF09335">
    <property type="entry name" value="VTT_dom"/>
    <property type="match status" value="1"/>
</dbReference>
<accession>A0A5K7ZEM1</accession>
<dbReference type="EMBL" id="AP021876">
    <property type="protein sequence ID" value="BBO80502.1"/>
    <property type="molecule type" value="Genomic_DNA"/>
</dbReference>
<organism evidence="8 9">
    <name type="scientific">Desulfosarcina ovata subsp. sediminis</name>
    <dbReference type="NCBI Taxonomy" id="885957"/>
    <lineage>
        <taxon>Bacteria</taxon>
        <taxon>Pseudomonadati</taxon>
        <taxon>Thermodesulfobacteriota</taxon>
        <taxon>Desulfobacteria</taxon>
        <taxon>Desulfobacterales</taxon>
        <taxon>Desulfosarcinaceae</taxon>
        <taxon>Desulfosarcina</taxon>
    </lineage>
</organism>